<dbReference type="Proteomes" id="UP001516390">
    <property type="component" value="Unassembled WGS sequence"/>
</dbReference>
<accession>A0ABR5ZMM1</accession>
<gene>
    <name evidence="1" type="ORF">CPA57_04260</name>
</gene>
<proteinExistence type="predicted"/>
<evidence type="ECO:0008006" key="3">
    <source>
        <dbReference type="Google" id="ProtNLM"/>
    </source>
</evidence>
<evidence type="ECO:0000313" key="2">
    <source>
        <dbReference type="Proteomes" id="UP001516390"/>
    </source>
</evidence>
<dbReference type="EMBL" id="NWUS01000001">
    <property type="protein sequence ID" value="MBA5725490.1"/>
    <property type="molecule type" value="Genomic_DNA"/>
</dbReference>
<keyword evidence="2" id="KW-1185">Reference proteome</keyword>
<protein>
    <recommendedName>
        <fullName evidence="3">Tail fiber protein</fullName>
    </recommendedName>
</protein>
<sequence>MKQSDVNHLFAVPWAAQADSSTIASIPTTATAIGRASMALGFPKSTMTPIAAGGVPPYGEDMNGILSMLSVAARASEAGLLRPFSAGFANAIGGYPAGATVAHPSVPGRFLVCTMDNNSNDPSQNMGGWTDPLASFQPAGNYASPSDLGKYLPLTGGMTTGDITLSGNTWGNNLYGRTLHSKADNSQIDAALQLVGTRDNPVLSLRTVNESGGWQQWSFNSATGNVVSPGGGVLPEVLGMNGRVVIQNFIATVSAEQGTINFPNAFKPGTSPFVICVATTEPGTNFRGMTAVRQDANRNLQITNIGFDYFIYNGTNTSRSVPVLAIGIM</sequence>
<reference evidence="1 2" key="1">
    <citation type="submission" date="2017-09" db="EMBL/GenBank/DDBJ databases">
        <authorList>
            <person name="Jakob F."/>
        </authorList>
    </citation>
    <scope>NUCLEOTIDE SEQUENCE [LARGE SCALE GENOMIC DNA]</scope>
    <source>
        <strain evidence="1 2">TMW 2.1880</strain>
    </source>
</reference>
<organism evidence="1 2">
    <name type="scientific">Bombella favorum</name>
    <dbReference type="NCBI Taxonomy" id="2039164"/>
    <lineage>
        <taxon>Bacteria</taxon>
        <taxon>Pseudomonadati</taxon>
        <taxon>Pseudomonadota</taxon>
        <taxon>Alphaproteobacteria</taxon>
        <taxon>Acetobacterales</taxon>
        <taxon>Acetobacteraceae</taxon>
        <taxon>Bombella</taxon>
    </lineage>
</organism>
<dbReference type="RefSeq" id="WP_182081563.1">
    <property type="nucleotide sequence ID" value="NZ_NWUS01000001.1"/>
</dbReference>
<evidence type="ECO:0000313" key="1">
    <source>
        <dbReference type="EMBL" id="MBA5725490.1"/>
    </source>
</evidence>
<comment type="caution">
    <text evidence="1">The sequence shown here is derived from an EMBL/GenBank/DDBJ whole genome shotgun (WGS) entry which is preliminary data.</text>
</comment>
<name>A0ABR5ZMM1_9PROT</name>